<comment type="caution">
    <text evidence="1">The sequence shown here is derived from an EMBL/GenBank/DDBJ whole genome shotgun (WGS) entry which is preliminary data.</text>
</comment>
<dbReference type="Proteomes" id="UP001058974">
    <property type="component" value="Chromosome 3"/>
</dbReference>
<keyword evidence="2" id="KW-1185">Reference proteome</keyword>
<reference evidence="1 2" key="1">
    <citation type="journal article" date="2022" name="Nat. Genet.">
        <title>Improved pea reference genome and pan-genome highlight genomic features and evolutionary characteristics.</title>
        <authorList>
            <person name="Yang T."/>
            <person name="Liu R."/>
            <person name="Luo Y."/>
            <person name="Hu S."/>
            <person name="Wang D."/>
            <person name="Wang C."/>
            <person name="Pandey M.K."/>
            <person name="Ge S."/>
            <person name="Xu Q."/>
            <person name="Li N."/>
            <person name="Li G."/>
            <person name="Huang Y."/>
            <person name="Saxena R.K."/>
            <person name="Ji Y."/>
            <person name="Li M."/>
            <person name="Yan X."/>
            <person name="He Y."/>
            <person name="Liu Y."/>
            <person name="Wang X."/>
            <person name="Xiang C."/>
            <person name="Varshney R.K."/>
            <person name="Ding H."/>
            <person name="Gao S."/>
            <person name="Zong X."/>
        </authorList>
    </citation>
    <scope>NUCLEOTIDE SEQUENCE [LARGE SCALE GENOMIC DNA]</scope>
    <source>
        <strain evidence="1 2">cv. Zhongwan 6</strain>
    </source>
</reference>
<dbReference type="Gramene" id="Psat03G0109900-T1">
    <property type="protein sequence ID" value="KAI5425163.1"/>
    <property type="gene ID" value="KIW84_031099"/>
</dbReference>
<accession>A0A9D4XRJ0</accession>
<evidence type="ECO:0000313" key="2">
    <source>
        <dbReference type="Proteomes" id="UP001058974"/>
    </source>
</evidence>
<dbReference type="AlphaFoldDB" id="A0A9D4XRJ0"/>
<protein>
    <submittedName>
        <fullName evidence="1">Uncharacterized protein</fullName>
    </submittedName>
</protein>
<dbReference type="EMBL" id="JAMSHJ010000003">
    <property type="protein sequence ID" value="KAI5425163.1"/>
    <property type="molecule type" value="Genomic_DNA"/>
</dbReference>
<organism evidence="1 2">
    <name type="scientific">Pisum sativum</name>
    <name type="common">Garden pea</name>
    <name type="synonym">Lathyrus oleraceus</name>
    <dbReference type="NCBI Taxonomy" id="3888"/>
    <lineage>
        <taxon>Eukaryota</taxon>
        <taxon>Viridiplantae</taxon>
        <taxon>Streptophyta</taxon>
        <taxon>Embryophyta</taxon>
        <taxon>Tracheophyta</taxon>
        <taxon>Spermatophyta</taxon>
        <taxon>Magnoliopsida</taxon>
        <taxon>eudicotyledons</taxon>
        <taxon>Gunneridae</taxon>
        <taxon>Pentapetalae</taxon>
        <taxon>rosids</taxon>
        <taxon>fabids</taxon>
        <taxon>Fabales</taxon>
        <taxon>Fabaceae</taxon>
        <taxon>Papilionoideae</taxon>
        <taxon>50 kb inversion clade</taxon>
        <taxon>NPAAA clade</taxon>
        <taxon>Hologalegina</taxon>
        <taxon>IRL clade</taxon>
        <taxon>Fabeae</taxon>
        <taxon>Lathyrus</taxon>
    </lineage>
</organism>
<gene>
    <name evidence="1" type="ORF">KIW84_031099</name>
</gene>
<sequence>MEHLEQENRELKDEITRLTTMMESVLAAQSQSSPTPVTPPVRTVISEVATSTVPAAAAHFAPTMPAGFPWGMPSNFVPEGFAPTFAFMPVSSPVMSVPPPVVHTLPRVEDTIYHSEPSEGPNVYEKMDEMKDQFLELHKELKTLKWELLSAQSSCDVCLRDVYSDRQ</sequence>
<proteinExistence type="predicted"/>
<evidence type="ECO:0000313" key="1">
    <source>
        <dbReference type="EMBL" id="KAI5425163.1"/>
    </source>
</evidence>
<name>A0A9D4XRJ0_PEA</name>